<dbReference type="PANTHER" id="PTHR35010:SF2">
    <property type="entry name" value="BLL4672 PROTEIN"/>
    <property type="match status" value="1"/>
</dbReference>
<evidence type="ECO:0000313" key="4">
    <source>
        <dbReference type="Proteomes" id="UP000538196"/>
    </source>
</evidence>
<feature type="region of interest" description="Disordered" evidence="1">
    <location>
        <begin position="75"/>
        <end position="102"/>
    </location>
</feature>
<dbReference type="Pfam" id="PF13560">
    <property type="entry name" value="HTH_31"/>
    <property type="match status" value="1"/>
</dbReference>
<dbReference type="SUPFAM" id="SSF47413">
    <property type="entry name" value="lambda repressor-like DNA-binding domains"/>
    <property type="match status" value="1"/>
</dbReference>
<feature type="domain" description="HTH cro/C1-type" evidence="2">
    <location>
        <begin position="32"/>
        <end position="79"/>
    </location>
</feature>
<dbReference type="AlphaFoldDB" id="A0A7W4UY75"/>
<evidence type="ECO:0000256" key="1">
    <source>
        <dbReference type="SAM" id="MobiDB-lite"/>
    </source>
</evidence>
<evidence type="ECO:0000313" key="3">
    <source>
        <dbReference type="EMBL" id="MBB2968474.1"/>
    </source>
</evidence>
<dbReference type="Gene3D" id="1.10.260.40">
    <property type="entry name" value="lambda repressor-like DNA-binding domains"/>
    <property type="match status" value="1"/>
</dbReference>
<dbReference type="CDD" id="cd00093">
    <property type="entry name" value="HTH_XRE"/>
    <property type="match status" value="1"/>
</dbReference>
<evidence type="ECO:0000259" key="2">
    <source>
        <dbReference type="PROSITE" id="PS50943"/>
    </source>
</evidence>
<dbReference type="SMART" id="SM00530">
    <property type="entry name" value="HTH_XRE"/>
    <property type="match status" value="1"/>
</dbReference>
<proteinExistence type="predicted"/>
<protein>
    <submittedName>
        <fullName evidence="3">Transcriptional regulator with XRE-family HTH domain</fullName>
    </submittedName>
</protein>
<comment type="caution">
    <text evidence="3">The sequence shown here is derived from an EMBL/GenBank/DDBJ whole genome shotgun (WGS) entry which is preliminary data.</text>
</comment>
<name>A0A7W4UY75_LEIAQ</name>
<organism evidence="3 4">
    <name type="scientific">Leifsonia aquatica</name>
    <name type="common">Corynebacterium aquaticum</name>
    <dbReference type="NCBI Taxonomy" id="144185"/>
    <lineage>
        <taxon>Bacteria</taxon>
        <taxon>Bacillati</taxon>
        <taxon>Actinomycetota</taxon>
        <taxon>Actinomycetes</taxon>
        <taxon>Micrococcales</taxon>
        <taxon>Microbacteriaceae</taxon>
        <taxon>Leifsonia</taxon>
    </lineage>
</organism>
<dbReference type="EMBL" id="JACHVP010000004">
    <property type="protein sequence ID" value="MBB2968474.1"/>
    <property type="molecule type" value="Genomic_DNA"/>
</dbReference>
<dbReference type="RefSeq" id="WP_420870891.1">
    <property type="nucleotide sequence ID" value="NZ_JACHVP010000004.1"/>
</dbReference>
<reference evidence="3 4" key="1">
    <citation type="submission" date="2020-08" db="EMBL/GenBank/DDBJ databases">
        <title>Sequencing the genomes of 1000 actinobacteria strains.</title>
        <authorList>
            <person name="Klenk H.-P."/>
        </authorList>
    </citation>
    <scope>NUCLEOTIDE SEQUENCE [LARGE SCALE GENOMIC DNA]</scope>
    <source>
        <strain evidence="3 4">DSM 20146</strain>
    </source>
</reference>
<dbReference type="PROSITE" id="PS50943">
    <property type="entry name" value="HTH_CROC1"/>
    <property type="match status" value="1"/>
</dbReference>
<dbReference type="Proteomes" id="UP000538196">
    <property type="component" value="Unassembled WGS sequence"/>
</dbReference>
<feature type="compositionally biased region" description="Low complexity" evidence="1">
    <location>
        <begin position="84"/>
        <end position="94"/>
    </location>
</feature>
<accession>A0A7W4UY75</accession>
<dbReference type="PANTHER" id="PTHR35010">
    <property type="entry name" value="BLL4672 PROTEIN-RELATED"/>
    <property type="match status" value="1"/>
</dbReference>
<dbReference type="InterPro" id="IPR001387">
    <property type="entry name" value="Cro/C1-type_HTH"/>
</dbReference>
<gene>
    <name evidence="3" type="ORF">FHX33_003250</name>
</gene>
<keyword evidence="4" id="KW-1185">Reference proteome</keyword>
<dbReference type="InterPro" id="IPR010982">
    <property type="entry name" value="Lambda_DNA-bd_dom_sf"/>
</dbReference>
<dbReference type="GO" id="GO:0003677">
    <property type="term" value="F:DNA binding"/>
    <property type="evidence" value="ECO:0007669"/>
    <property type="project" value="InterPro"/>
</dbReference>
<sequence>MSEFAQVLRSWRDRVDPVEAGLPAGPGRRTPGLRREELAALAGVSVDYIVRLEQGRAANPSPQLLGALARALRLTEEERDRRSSPGSGARPGSRCTSRAGRR</sequence>